<evidence type="ECO:0000313" key="2">
    <source>
        <dbReference type="EMBL" id="KAH3828849.1"/>
    </source>
</evidence>
<proteinExistence type="predicted"/>
<comment type="caution">
    <text evidence="2">The sequence shown here is derived from an EMBL/GenBank/DDBJ whole genome shotgun (WGS) entry which is preliminary data.</text>
</comment>
<dbReference type="InterPro" id="IPR000253">
    <property type="entry name" value="FHA_dom"/>
</dbReference>
<dbReference type="PROSITE" id="PS50006">
    <property type="entry name" value="FHA_DOMAIN"/>
    <property type="match status" value="1"/>
</dbReference>
<dbReference type="EMBL" id="JAIWYP010000005">
    <property type="protein sequence ID" value="KAH3828849.1"/>
    <property type="molecule type" value="Genomic_DNA"/>
</dbReference>
<reference evidence="2" key="2">
    <citation type="submission" date="2020-11" db="EMBL/GenBank/DDBJ databases">
        <authorList>
            <person name="McCartney M.A."/>
            <person name="Auch B."/>
            <person name="Kono T."/>
            <person name="Mallez S."/>
            <person name="Becker A."/>
            <person name="Gohl D.M."/>
            <person name="Silverstein K.A.T."/>
            <person name="Koren S."/>
            <person name="Bechman K.B."/>
            <person name="Herman A."/>
            <person name="Abrahante J.E."/>
            <person name="Garbe J."/>
        </authorList>
    </citation>
    <scope>NUCLEOTIDE SEQUENCE</scope>
    <source>
        <strain evidence="2">Duluth1</strain>
        <tissue evidence="2">Whole animal</tissue>
    </source>
</reference>
<accession>A0A9D4H3J6</accession>
<name>A0A9D4H3J6_DREPO</name>
<keyword evidence="3" id="KW-1185">Reference proteome</keyword>
<evidence type="ECO:0000313" key="3">
    <source>
        <dbReference type="Proteomes" id="UP000828390"/>
    </source>
</evidence>
<feature type="domain" description="FHA" evidence="1">
    <location>
        <begin position="1"/>
        <end position="54"/>
    </location>
</feature>
<dbReference type="AlphaFoldDB" id="A0A9D4H3J6"/>
<reference evidence="2" key="1">
    <citation type="journal article" date="2019" name="bioRxiv">
        <title>The Genome of the Zebra Mussel, Dreissena polymorpha: A Resource for Invasive Species Research.</title>
        <authorList>
            <person name="McCartney M.A."/>
            <person name="Auch B."/>
            <person name="Kono T."/>
            <person name="Mallez S."/>
            <person name="Zhang Y."/>
            <person name="Obille A."/>
            <person name="Becker A."/>
            <person name="Abrahante J.E."/>
            <person name="Garbe J."/>
            <person name="Badalamenti J.P."/>
            <person name="Herman A."/>
            <person name="Mangelson H."/>
            <person name="Liachko I."/>
            <person name="Sullivan S."/>
            <person name="Sone E.D."/>
            <person name="Koren S."/>
            <person name="Silverstein K.A.T."/>
            <person name="Beckman K.B."/>
            <person name="Gohl D.M."/>
        </authorList>
    </citation>
    <scope>NUCLEOTIDE SEQUENCE</scope>
    <source>
        <strain evidence="2">Duluth1</strain>
        <tissue evidence="2">Whole animal</tissue>
    </source>
</reference>
<dbReference type="Proteomes" id="UP000828390">
    <property type="component" value="Unassembled WGS sequence"/>
</dbReference>
<evidence type="ECO:0000259" key="1">
    <source>
        <dbReference type="PROSITE" id="PS50006"/>
    </source>
</evidence>
<sequence length="54" mass="6246">MGMNTSYRCDDTRRYKAMVSDATSRYLLLMRFRNVRMQALGLQNGTHSTNGTRV</sequence>
<protein>
    <recommendedName>
        <fullName evidence="1">FHA domain-containing protein</fullName>
    </recommendedName>
</protein>
<gene>
    <name evidence="2" type="ORF">DPMN_130833</name>
</gene>
<organism evidence="2 3">
    <name type="scientific">Dreissena polymorpha</name>
    <name type="common">Zebra mussel</name>
    <name type="synonym">Mytilus polymorpha</name>
    <dbReference type="NCBI Taxonomy" id="45954"/>
    <lineage>
        <taxon>Eukaryota</taxon>
        <taxon>Metazoa</taxon>
        <taxon>Spiralia</taxon>
        <taxon>Lophotrochozoa</taxon>
        <taxon>Mollusca</taxon>
        <taxon>Bivalvia</taxon>
        <taxon>Autobranchia</taxon>
        <taxon>Heteroconchia</taxon>
        <taxon>Euheterodonta</taxon>
        <taxon>Imparidentia</taxon>
        <taxon>Neoheterodontei</taxon>
        <taxon>Myida</taxon>
        <taxon>Dreissenoidea</taxon>
        <taxon>Dreissenidae</taxon>
        <taxon>Dreissena</taxon>
    </lineage>
</organism>